<feature type="compositionally biased region" description="Basic and acidic residues" evidence="2">
    <location>
        <begin position="35"/>
        <end position="60"/>
    </location>
</feature>
<dbReference type="EMBL" id="JBJJXI010000095">
    <property type="protein sequence ID" value="KAL3393939.1"/>
    <property type="molecule type" value="Genomic_DNA"/>
</dbReference>
<evidence type="ECO:0000313" key="4">
    <source>
        <dbReference type="Proteomes" id="UP001627154"/>
    </source>
</evidence>
<organism evidence="3 4">
    <name type="scientific">Trichogramma kaykai</name>
    <dbReference type="NCBI Taxonomy" id="54128"/>
    <lineage>
        <taxon>Eukaryota</taxon>
        <taxon>Metazoa</taxon>
        <taxon>Ecdysozoa</taxon>
        <taxon>Arthropoda</taxon>
        <taxon>Hexapoda</taxon>
        <taxon>Insecta</taxon>
        <taxon>Pterygota</taxon>
        <taxon>Neoptera</taxon>
        <taxon>Endopterygota</taxon>
        <taxon>Hymenoptera</taxon>
        <taxon>Apocrita</taxon>
        <taxon>Proctotrupomorpha</taxon>
        <taxon>Chalcidoidea</taxon>
        <taxon>Trichogrammatidae</taxon>
        <taxon>Trichogramma</taxon>
    </lineage>
</organism>
<accession>A0ABD2WM98</accession>
<feature type="region of interest" description="Disordered" evidence="2">
    <location>
        <begin position="160"/>
        <end position="194"/>
    </location>
</feature>
<sequence>MDFIKFMRRDYYFVDGRLRQTEDEMCKMRRELAARNEQLSESRRESMQLREKLAEAESSRSHHQLGAGGGHHQSGGRPLGDAKSVHDSKSIQHGGELANISVEEHKKLLQEKDKLEKTIDCVSGEFPRRRREERKAGIYRWRSCACVFTARGGALRAAQGEHQADEGAGRVRERDTARPAQGRVVAQRRGPQGAQVHAQGRVQVSQKQRVRVECFDTSCFVEIHTQRESLQQAATAASDAEAQQVVARRWRRPFRSRGWLRRWLRRRWRRRRRRRRRRSPWKIVQSQKVSRLRHHPGRLHQGPVRHRQRGQRHGLRRRWRRRWRVASLASSSALLDALQVQGSAAAQEQTGDNVEREGRRGLRHDQGQQGLQRQQRQQHEQGWWWPPASASATQTERRLRRVVQERPGRRLPRLVRLQAQQQEEELESPESTPVHQKLLRADDESSCVLVVCVRSWISPEFSFENIFVVVSSRLRHF</sequence>
<feature type="compositionally biased region" description="Basic and acidic residues" evidence="2">
    <location>
        <begin position="353"/>
        <end position="366"/>
    </location>
</feature>
<proteinExistence type="predicted"/>
<feature type="compositionally biased region" description="Polar residues" evidence="2">
    <location>
        <begin position="343"/>
        <end position="352"/>
    </location>
</feature>
<dbReference type="AlphaFoldDB" id="A0ABD2WM98"/>
<reference evidence="3 4" key="1">
    <citation type="journal article" date="2024" name="bioRxiv">
        <title>A reference genome for Trichogramma kaykai: A tiny desert-dwelling parasitoid wasp with competing sex-ratio distorters.</title>
        <authorList>
            <person name="Culotta J."/>
            <person name="Lindsey A.R."/>
        </authorList>
    </citation>
    <scope>NUCLEOTIDE SEQUENCE [LARGE SCALE GENOMIC DNA]</scope>
    <source>
        <strain evidence="3 4">KSX58</strain>
    </source>
</reference>
<feature type="coiled-coil region" evidence="1">
    <location>
        <begin position="98"/>
        <end position="125"/>
    </location>
</feature>
<name>A0ABD2WM98_9HYME</name>
<feature type="compositionally biased region" description="Basic and acidic residues" evidence="2">
    <location>
        <begin position="162"/>
        <end position="177"/>
    </location>
</feature>
<comment type="caution">
    <text evidence="3">The sequence shown here is derived from an EMBL/GenBank/DDBJ whole genome shotgun (WGS) entry which is preliminary data.</text>
</comment>
<keyword evidence="4" id="KW-1185">Reference proteome</keyword>
<feature type="region of interest" description="Disordered" evidence="2">
    <location>
        <begin position="343"/>
        <end position="403"/>
    </location>
</feature>
<feature type="region of interest" description="Disordered" evidence="2">
    <location>
        <begin position="275"/>
        <end position="316"/>
    </location>
</feature>
<evidence type="ECO:0000256" key="1">
    <source>
        <dbReference type="SAM" id="Coils"/>
    </source>
</evidence>
<evidence type="ECO:0000313" key="3">
    <source>
        <dbReference type="EMBL" id="KAL3393939.1"/>
    </source>
</evidence>
<keyword evidence="1" id="KW-0175">Coiled coil</keyword>
<feature type="compositionally biased region" description="Basic residues" evidence="2">
    <location>
        <begin position="290"/>
        <end position="316"/>
    </location>
</feature>
<dbReference type="Proteomes" id="UP001627154">
    <property type="component" value="Unassembled WGS sequence"/>
</dbReference>
<evidence type="ECO:0000256" key="2">
    <source>
        <dbReference type="SAM" id="MobiDB-lite"/>
    </source>
</evidence>
<gene>
    <name evidence="3" type="ORF">TKK_011790</name>
</gene>
<feature type="region of interest" description="Disordered" evidence="2">
    <location>
        <begin position="35"/>
        <end position="89"/>
    </location>
</feature>
<protein>
    <submittedName>
        <fullName evidence="3">Uncharacterized protein</fullName>
    </submittedName>
</protein>